<comment type="caution">
    <text evidence="1">The sequence shown here is derived from an EMBL/GenBank/DDBJ whole genome shotgun (WGS) entry which is preliminary data.</text>
</comment>
<name>A0A5I0BP16_SALET</name>
<protein>
    <submittedName>
        <fullName evidence="1">Uncharacterized protein</fullName>
    </submittedName>
</protein>
<accession>A0A5I0BP16</accession>
<evidence type="ECO:0000313" key="1">
    <source>
        <dbReference type="EMBL" id="ECE8856730.1"/>
    </source>
</evidence>
<dbReference type="EMBL" id="AAIJKB010000024">
    <property type="protein sequence ID" value="ECE8856730.1"/>
    <property type="molecule type" value="Genomic_DNA"/>
</dbReference>
<proteinExistence type="predicted"/>
<gene>
    <name evidence="1" type="ORF">EWG69_21595</name>
</gene>
<dbReference type="AlphaFoldDB" id="A0A5I0BP16"/>
<reference evidence="1" key="1">
    <citation type="submission" date="2019-02" db="EMBL/GenBank/DDBJ databases">
        <authorList>
            <person name="Ashton P.M."/>
            <person name="Dallman T."/>
            <person name="Nair S."/>
            <person name="De Pinna E."/>
            <person name="Peters T."/>
            <person name="Grant K."/>
        </authorList>
    </citation>
    <scope>NUCLEOTIDE SEQUENCE</scope>
    <source>
        <strain evidence="1">446642</strain>
    </source>
</reference>
<sequence length="76" mass="8524">MIFWLADRWGEPDPSKIAALPADILFHWRAFFLKQGIFQWPEAEDISASTPSVESSPATVNQSIDDQCAAVMRALM</sequence>
<organism evidence="1">
    <name type="scientific">Salmonella enterica subsp. enterica serovar Koketime</name>
    <dbReference type="NCBI Taxonomy" id="2564632"/>
    <lineage>
        <taxon>Bacteria</taxon>
        <taxon>Pseudomonadati</taxon>
        <taxon>Pseudomonadota</taxon>
        <taxon>Gammaproteobacteria</taxon>
        <taxon>Enterobacterales</taxon>
        <taxon>Enterobacteriaceae</taxon>
        <taxon>Salmonella</taxon>
    </lineage>
</organism>